<feature type="domain" description="SHOCT" evidence="3">
    <location>
        <begin position="218"/>
        <end position="238"/>
    </location>
</feature>
<dbReference type="Pfam" id="PF09851">
    <property type="entry name" value="SHOCT"/>
    <property type="match status" value="3"/>
</dbReference>
<organism evidence="4 5">
    <name type="scientific">Euhalothece natronophila Z-M001</name>
    <dbReference type="NCBI Taxonomy" id="522448"/>
    <lineage>
        <taxon>Bacteria</taxon>
        <taxon>Bacillati</taxon>
        <taxon>Cyanobacteriota</taxon>
        <taxon>Cyanophyceae</taxon>
        <taxon>Oscillatoriophycideae</taxon>
        <taxon>Chroococcales</taxon>
        <taxon>Halothecacae</taxon>
        <taxon>Halothece cluster</taxon>
        <taxon>Euhalothece</taxon>
    </lineage>
</organism>
<evidence type="ECO:0000256" key="1">
    <source>
        <dbReference type="SAM" id="Coils"/>
    </source>
</evidence>
<feature type="domain" description="SHOCT" evidence="3">
    <location>
        <begin position="252"/>
        <end position="275"/>
    </location>
</feature>
<feature type="transmembrane region" description="Helical" evidence="2">
    <location>
        <begin position="90"/>
        <end position="117"/>
    </location>
</feature>
<gene>
    <name evidence="4" type="ORF">FRE64_01520</name>
</gene>
<feature type="domain" description="SHOCT" evidence="3">
    <location>
        <begin position="173"/>
        <end position="199"/>
    </location>
</feature>
<accession>A0A5B8NK86</accession>
<sequence length="280" mass="32042">MTKHYFIASDQETLSKVYRDVIVWFKEKEYEVDSTQTGDVYLVQAAKTGFLRTIFGTNLAFKVNIYWSSNPTTAREFIIETRVGKWVRNIAGAGFTAMFTGGFTIFTGFAGASWALVLERDLIRHLQENLNLQRVSISPESSSNFEESAASKQTVDVSAYSTARSQAIAEIKEEIDQLKQALQKDIISQEEFEKKKENLEDKIDEREIELLIEEKSNQLQEAFTSGILDADEYEAKLQSIENAVREKLSKKQKLKEARDNGILTEEEYQNKVSQLYQDIK</sequence>
<evidence type="ECO:0000259" key="3">
    <source>
        <dbReference type="Pfam" id="PF09851"/>
    </source>
</evidence>
<dbReference type="Proteomes" id="UP000318453">
    <property type="component" value="Chromosome"/>
</dbReference>
<dbReference type="RefSeq" id="WP_146294346.1">
    <property type="nucleotide sequence ID" value="NZ_CP042326.1"/>
</dbReference>
<reference evidence="4" key="1">
    <citation type="submission" date="2019-08" db="EMBL/GenBank/DDBJ databases">
        <title>Carotenoids and Carotenoid Binding Proteins in the Halophilic Cyanobacterium Euhalothece sp. ZM00.</title>
        <authorList>
            <person name="Cho S.M."/>
            <person name="Song J.Y."/>
            <person name="Park Y.-I."/>
        </authorList>
    </citation>
    <scope>NUCLEOTIDE SEQUENCE [LARGE SCALE GENOMIC DNA]</scope>
    <source>
        <strain evidence="4">Z-M001</strain>
    </source>
</reference>
<evidence type="ECO:0000313" key="5">
    <source>
        <dbReference type="Proteomes" id="UP000318453"/>
    </source>
</evidence>
<keyword evidence="1" id="KW-0175">Coiled coil</keyword>
<keyword evidence="2" id="KW-0472">Membrane</keyword>
<proteinExistence type="predicted"/>
<keyword evidence="2" id="KW-1133">Transmembrane helix</keyword>
<dbReference type="EMBL" id="CP042326">
    <property type="protein sequence ID" value="QDZ38735.1"/>
    <property type="molecule type" value="Genomic_DNA"/>
</dbReference>
<feature type="coiled-coil region" evidence="1">
    <location>
        <begin position="164"/>
        <end position="260"/>
    </location>
</feature>
<dbReference type="InterPro" id="IPR018649">
    <property type="entry name" value="SHOCT"/>
</dbReference>
<name>A0A5B8NK86_9CHRO</name>
<evidence type="ECO:0000256" key="2">
    <source>
        <dbReference type="SAM" id="Phobius"/>
    </source>
</evidence>
<dbReference type="KEGG" id="enn:FRE64_01520"/>
<keyword evidence="2" id="KW-0812">Transmembrane</keyword>
<protein>
    <submittedName>
        <fullName evidence="4">SHOCT domain-containing protein</fullName>
    </submittedName>
</protein>
<keyword evidence="5" id="KW-1185">Reference proteome</keyword>
<dbReference type="AlphaFoldDB" id="A0A5B8NK86"/>
<evidence type="ECO:0000313" key="4">
    <source>
        <dbReference type="EMBL" id="QDZ38735.1"/>
    </source>
</evidence>
<dbReference type="OrthoDB" id="422639at2"/>